<dbReference type="AlphaFoldDB" id="A0A4V3G6L6"/>
<evidence type="ECO:0000313" key="2">
    <source>
        <dbReference type="Proteomes" id="UP000295447"/>
    </source>
</evidence>
<keyword evidence="2" id="KW-1185">Reference proteome</keyword>
<sequence>MSGVTKARSFGVTYDVPPERRLPYSALITGSQEGAP</sequence>
<name>A0A4V3G6L6_9ACTN</name>
<organism evidence="1 2">
    <name type="scientific">Kribbella kalugense</name>
    <dbReference type="NCBI Taxonomy" id="2512221"/>
    <lineage>
        <taxon>Bacteria</taxon>
        <taxon>Bacillati</taxon>
        <taxon>Actinomycetota</taxon>
        <taxon>Actinomycetes</taxon>
        <taxon>Propionibacteriales</taxon>
        <taxon>Kribbellaceae</taxon>
        <taxon>Kribbella</taxon>
    </lineage>
</organism>
<dbReference type="Proteomes" id="UP000295447">
    <property type="component" value="Unassembled WGS sequence"/>
</dbReference>
<accession>A0A4V3G6L6</accession>
<dbReference type="EMBL" id="SODF01000003">
    <property type="protein sequence ID" value="TDW15804.1"/>
    <property type="molecule type" value="Genomic_DNA"/>
</dbReference>
<reference evidence="1 2" key="1">
    <citation type="submission" date="2019-03" db="EMBL/GenBank/DDBJ databases">
        <title>Genomic Encyclopedia of Type Strains, Phase III (KMG-III): the genomes of soil and plant-associated and newly described type strains.</title>
        <authorList>
            <person name="Whitman W."/>
        </authorList>
    </citation>
    <scope>NUCLEOTIDE SEQUENCE [LARGE SCALE GENOMIC DNA]</scope>
    <source>
        <strain evidence="1 2">VKM Ac-2570</strain>
    </source>
</reference>
<protein>
    <submittedName>
        <fullName evidence="1">Uncharacterized protein</fullName>
    </submittedName>
</protein>
<proteinExistence type="predicted"/>
<gene>
    <name evidence="1" type="ORF">EV650_7298</name>
</gene>
<comment type="caution">
    <text evidence="1">The sequence shown here is derived from an EMBL/GenBank/DDBJ whole genome shotgun (WGS) entry which is preliminary data.</text>
</comment>
<evidence type="ECO:0000313" key="1">
    <source>
        <dbReference type="EMBL" id="TDW15804.1"/>
    </source>
</evidence>